<organism evidence="2 3">
    <name type="scientific">Echria macrotheca</name>
    <dbReference type="NCBI Taxonomy" id="438768"/>
    <lineage>
        <taxon>Eukaryota</taxon>
        <taxon>Fungi</taxon>
        <taxon>Dikarya</taxon>
        <taxon>Ascomycota</taxon>
        <taxon>Pezizomycotina</taxon>
        <taxon>Sordariomycetes</taxon>
        <taxon>Sordariomycetidae</taxon>
        <taxon>Sordariales</taxon>
        <taxon>Schizotheciaceae</taxon>
        <taxon>Echria</taxon>
    </lineage>
</organism>
<accession>A0AAJ0BGP5</accession>
<feature type="region of interest" description="Disordered" evidence="1">
    <location>
        <begin position="103"/>
        <end position="125"/>
    </location>
</feature>
<evidence type="ECO:0000256" key="1">
    <source>
        <dbReference type="SAM" id="MobiDB-lite"/>
    </source>
</evidence>
<dbReference type="Gene3D" id="2.40.160.20">
    <property type="match status" value="1"/>
</dbReference>
<gene>
    <name evidence="2" type="ORF">QBC47DRAFT_166755</name>
</gene>
<dbReference type="PANTHER" id="PTHR37315:SF1">
    <property type="entry name" value="UPF0311 PROTEIN BLR7842"/>
    <property type="match status" value="1"/>
</dbReference>
<evidence type="ECO:0000313" key="2">
    <source>
        <dbReference type="EMBL" id="KAK1757891.1"/>
    </source>
</evidence>
<sequence length="367" mass="40628">MGRSIEADVHAAFVEFRAGDGDKCVSAQCIYCQQVRAKNTTRQRAHLLRCEAYLQAHPDVALQVAAERDGEGETYPDPTVLEGTPAGHTSLGFMPNPRINSTPIPGRPSLSRPEGTPLAKKPKLKHGGNLADISLKEVHAAFEEFKAKDDDKGISARCLYCDQVRAKNTSRQREHLMVCPGYQTVLKEKIPANNLRHQFEDDDVASSLSIPMPTLDLDFRMSIMVKPKVTVGDTLLGREAWVSCVGGRWAGRWGKGIILPSGQHSQTTVSETKTRISAKYLMQTTGEEDPVFFTCTLNGWWIADKDVMDKLQDPIAADNMAASRYKLRVTMELETGNERYSSLNGGIYVGSGCRRGAEIVYDFYRVS</sequence>
<dbReference type="PANTHER" id="PTHR37315">
    <property type="entry name" value="UPF0311 PROTEIN BLR7842"/>
    <property type="match status" value="1"/>
</dbReference>
<dbReference type="AlphaFoldDB" id="A0AAJ0BGP5"/>
<name>A0AAJ0BGP5_9PEZI</name>
<dbReference type="InterPro" id="IPR020915">
    <property type="entry name" value="UPF0311"/>
</dbReference>
<dbReference type="Pfam" id="PF11578">
    <property type="entry name" value="DUF3237"/>
    <property type="match status" value="1"/>
</dbReference>
<keyword evidence="3" id="KW-1185">Reference proteome</keyword>
<reference evidence="2" key="1">
    <citation type="submission" date="2023-06" db="EMBL/GenBank/DDBJ databases">
        <title>Genome-scale phylogeny and comparative genomics of the fungal order Sordariales.</title>
        <authorList>
            <consortium name="Lawrence Berkeley National Laboratory"/>
            <person name="Hensen N."/>
            <person name="Bonometti L."/>
            <person name="Westerberg I."/>
            <person name="Brannstrom I.O."/>
            <person name="Guillou S."/>
            <person name="Cros-Aarteil S."/>
            <person name="Calhoun S."/>
            <person name="Haridas S."/>
            <person name="Kuo A."/>
            <person name="Mondo S."/>
            <person name="Pangilinan J."/>
            <person name="Riley R."/>
            <person name="Labutti K."/>
            <person name="Andreopoulos B."/>
            <person name="Lipzen A."/>
            <person name="Chen C."/>
            <person name="Yanf M."/>
            <person name="Daum C."/>
            <person name="Ng V."/>
            <person name="Clum A."/>
            <person name="Steindorff A."/>
            <person name="Ohm R."/>
            <person name="Martin F."/>
            <person name="Silar P."/>
            <person name="Natvig D."/>
            <person name="Lalanne C."/>
            <person name="Gautier V."/>
            <person name="Ament-Velasquez S.L."/>
            <person name="Kruys A."/>
            <person name="Hutchinson M.I."/>
            <person name="Powell A.J."/>
            <person name="Barry K."/>
            <person name="Miller A.N."/>
            <person name="Grigoriev I.V."/>
            <person name="Debuchy R."/>
            <person name="Gladieux P."/>
            <person name="Thoren M.H."/>
            <person name="Johannesson H."/>
        </authorList>
    </citation>
    <scope>NUCLEOTIDE SEQUENCE</scope>
    <source>
        <strain evidence="2">PSN4</strain>
    </source>
</reference>
<comment type="caution">
    <text evidence="2">The sequence shown here is derived from an EMBL/GenBank/DDBJ whole genome shotgun (WGS) entry which is preliminary data.</text>
</comment>
<proteinExistence type="predicted"/>
<dbReference type="Proteomes" id="UP001239445">
    <property type="component" value="Unassembled WGS sequence"/>
</dbReference>
<evidence type="ECO:0000313" key="3">
    <source>
        <dbReference type="Proteomes" id="UP001239445"/>
    </source>
</evidence>
<dbReference type="EMBL" id="MU839830">
    <property type="protein sequence ID" value="KAK1757891.1"/>
    <property type="molecule type" value="Genomic_DNA"/>
</dbReference>
<protein>
    <submittedName>
        <fullName evidence="2">Uncharacterized protein</fullName>
    </submittedName>
</protein>